<dbReference type="AlphaFoldDB" id="J4G1P5"/>
<dbReference type="STRING" id="599839.J4G1P5"/>
<dbReference type="Gene3D" id="3.30.710.10">
    <property type="entry name" value="Potassium Channel Kv1.1, Chain A"/>
    <property type="match status" value="1"/>
</dbReference>
<dbReference type="RefSeq" id="XP_012179696.1">
    <property type="nucleotide sequence ID" value="XM_012324306.1"/>
</dbReference>
<dbReference type="SMART" id="SM00225">
    <property type="entry name" value="BTB"/>
    <property type="match status" value="1"/>
</dbReference>
<dbReference type="Proteomes" id="UP000006352">
    <property type="component" value="Unassembled WGS sequence"/>
</dbReference>
<dbReference type="HOGENOM" id="CLU_033082_1_2_1"/>
<accession>J4G1P5</accession>
<evidence type="ECO:0000313" key="3">
    <source>
        <dbReference type="Proteomes" id="UP000006352"/>
    </source>
</evidence>
<keyword evidence="3" id="KW-1185">Reference proteome</keyword>
<gene>
    <name evidence="2" type="ORF">FIBRA_02443</name>
</gene>
<protein>
    <recommendedName>
        <fullName evidence="1">BTB domain-containing protein</fullName>
    </recommendedName>
</protein>
<feature type="domain" description="BTB" evidence="1">
    <location>
        <begin position="34"/>
        <end position="138"/>
    </location>
</feature>
<evidence type="ECO:0000259" key="1">
    <source>
        <dbReference type="SMART" id="SM00225"/>
    </source>
</evidence>
<dbReference type="GeneID" id="24095324"/>
<dbReference type="InParanoid" id="J4G1P5"/>
<dbReference type="EMBL" id="HE796981">
    <property type="protein sequence ID" value="CCM00413.1"/>
    <property type="molecule type" value="Genomic_DNA"/>
</dbReference>
<name>J4G1P5_9APHY</name>
<sequence length="352" mass="39900">MALNGDFSSNRHGAAGQEDYEILIRHPELSFDDANIAVVAGHQYFLVHKGLLCHHSATIRHSLRSPRVDIGRLLEGRPALILHDSPEELAHFLRALYGFCLNMEDIDFRTASALLRMSTKYNVEHLRKEVLRVLALSWPITLGLWETREQNATSASGVYAPRPALPHPIVIIELAREVNAPELLPSAFYDLSRYLPSQIVTGYVDLIRGTAHQLATEDLLRVLRGKEQAARFFSTFIVNEIEGRTPSEACCRQHAPNPNGQRACQIAFEAINFELIRDVNGMVCNRNSDPLFAISDSFMMQTRDDLPGVENMAVYRACEVCRLEYGTVVEALRQEFWRKIPEWFELEISVWG</sequence>
<reference evidence="2 3" key="1">
    <citation type="journal article" date="2012" name="Appl. Environ. Microbiol.">
        <title>Short-read sequencing for genomic analysis of the brown rot fungus Fibroporia radiculosa.</title>
        <authorList>
            <person name="Tang J.D."/>
            <person name="Perkins A.D."/>
            <person name="Sonstegard T.S."/>
            <person name="Schroeder S.G."/>
            <person name="Burgess S.C."/>
            <person name="Diehl S.V."/>
        </authorList>
    </citation>
    <scope>NUCLEOTIDE SEQUENCE [LARGE SCALE GENOMIC DNA]</scope>
    <source>
        <strain evidence="2 3">TFFH 294</strain>
    </source>
</reference>
<dbReference type="SUPFAM" id="SSF54695">
    <property type="entry name" value="POZ domain"/>
    <property type="match status" value="1"/>
</dbReference>
<proteinExistence type="predicted"/>
<organism evidence="2 3">
    <name type="scientific">Fibroporia radiculosa</name>
    <dbReference type="NCBI Taxonomy" id="599839"/>
    <lineage>
        <taxon>Eukaryota</taxon>
        <taxon>Fungi</taxon>
        <taxon>Dikarya</taxon>
        <taxon>Basidiomycota</taxon>
        <taxon>Agaricomycotina</taxon>
        <taxon>Agaricomycetes</taxon>
        <taxon>Polyporales</taxon>
        <taxon>Fibroporiaceae</taxon>
        <taxon>Fibroporia</taxon>
    </lineage>
</organism>
<dbReference type="InterPro" id="IPR000210">
    <property type="entry name" value="BTB/POZ_dom"/>
</dbReference>
<dbReference type="InterPro" id="IPR011333">
    <property type="entry name" value="SKP1/BTB/POZ_sf"/>
</dbReference>
<evidence type="ECO:0000313" key="2">
    <source>
        <dbReference type="EMBL" id="CCM00413.1"/>
    </source>
</evidence>
<dbReference type="OrthoDB" id="3235673at2759"/>